<reference evidence="2 3" key="1">
    <citation type="submission" date="2020-08" db="EMBL/GenBank/DDBJ databases">
        <title>Sequencing the genomes of 1000 actinobacteria strains.</title>
        <authorList>
            <person name="Klenk H.-P."/>
        </authorList>
    </citation>
    <scope>NUCLEOTIDE SEQUENCE [LARGE SCALE GENOMIC DNA]</scope>
    <source>
        <strain evidence="2 3">DSM 105369</strain>
    </source>
</reference>
<keyword evidence="1" id="KW-0732">Signal</keyword>
<evidence type="ECO:0000256" key="1">
    <source>
        <dbReference type="SAM" id="SignalP"/>
    </source>
</evidence>
<dbReference type="RefSeq" id="WP_183321357.1">
    <property type="nucleotide sequence ID" value="NZ_JACHVQ010000002.1"/>
</dbReference>
<dbReference type="Proteomes" id="UP000559182">
    <property type="component" value="Unassembled WGS sequence"/>
</dbReference>
<comment type="caution">
    <text evidence="2">The sequence shown here is derived from an EMBL/GenBank/DDBJ whole genome shotgun (WGS) entry which is preliminary data.</text>
</comment>
<accession>A0A839N871</accession>
<gene>
    <name evidence="2" type="ORF">FHU39_002997</name>
</gene>
<protein>
    <submittedName>
        <fullName evidence="2">Uncharacterized protein</fullName>
    </submittedName>
</protein>
<dbReference type="AlphaFoldDB" id="A0A839N871"/>
<organism evidence="2 3">
    <name type="scientific">Flexivirga oryzae</name>
    <dbReference type="NCBI Taxonomy" id="1794944"/>
    <lineage>
        <taxon>Bacteria</taxon>
        <taxon>Bacillati</taxon>
        <taxon>Actinomycetota</taxon>
        <taxon>Actinomycetes</taxon>
        <taxon>Micrococcales</taxon>
        <taxon>Dermacoccaceae</taxon>
        <taxon>Flexivirga</taxon>
    </lineage>
</organism>
<name>A0A839N871_9MICO</name>
<sequence>MHMSRGVAAAIGAVALAAVVTTAGPATAATRTTESGPGWHWVHEAWQPAPQQDLVLPAARYCGSFDLRATAVSQDVRSKVLSRWDNGTPKDTYYAGPLIEKMTNVTTGRSKDYDMGGDALESDTSAGALRTYQTFGPVGVAMPIGESKGLPSGDYVLDGYHLIQFNADGTRDVKVALGPALDVCAELG</sequence>
<evidence type="ECO:0000313" key="3">
    <source>
        <dbReference type="Proteomes" id="UP000559182"/>
    </source>
</evidence>
<keyword evidence="3" id="KW-1185">Reference proteome</keyword>
<dbReference type="EMBL" id="JACHVQ010000002">
    <property type="protein sequence ID" value="MBB2892979.1"/>
    <property type="molecule type" value="Genomic_DNA"/>
</dbReference>
<feature type="signal peptide" evidence="1">
    <location>
        <begin position="1"/>
        <end position="28"/>
    </location>
</feature>
<evidence type="ECO:0000313" key="2">
    <source>
        <dbReference type="EMBL" id="MBB2892979.1"/>
    </source>
</evidence>
<proteinExistence type="predicted"/>
<feature type="chain" id="PRO_5032740487" evidence="1">
    <location>
        <begin position="29"/>
        <end position="188"/>
    </location>
</feature>